<dbReference type="SMART" id="SM00345">
    <property type="entry name" value="HTH_GNTR"/>
    <property type="match status" value="1"/>
</dbReference>
<evidence type="ECO:0000256" key="4">
    <source>
        <dbReference type="ARBA" id="ARBA00023015"/>
    </source>
</evidence>
<sequence length="477" mass="54796">MLRRVNDFQERYEKCLNELRDEIVSCEIQPGEFILSENTLSRKYEISRVSLRKALAQLVDEGLIEKIPGKGNRVKLPSEEQAVTLELAWFSNSYEIDIVRKIIHKFEKKYPFVKVKLTLLPGDGYTNSLIQLIEQSRGPDVFMVSDWHFRQFKDAGKTNLFANYIPSHLNAQDTSYPQAFELFTLEGRTRVAPFLISPVVICYNKAIFEENGISDNTPLDHWDDLLEVAKRCTRDLNGDGTIDQYGFCFSSSYNRWTAFLLQNLGQIMEPDRSRSTMSNQATIEALEYCVSLMYKDRVSPIYSHGSNFLAEGLFMKQRVAMILTTYYFMNEFRNHSISWDVLPVPGGKTRATLLLGGGLALNRDSAKHKLAQKLIDFMTDTEAQTLLKQYGCTIPALKSVAEDDSLLDPSIHPEHYHRFLEVLPYAKPLSHLHLTESEVEQLYDELTLLWANMESPEDACQRIEQIFNEQLNKKAKA</sequence>
<comment type="similarity">
    <text evidence="1">Belongs to the bacterial solute-binding protein 1 family.</text>
</comment>
<evidence type="ECO:0000313" key="9">
    <source>
        <dbReference type="Proteomes" id="UP000295418"/>
    </source>
</evidence>
<dbReference type="GO" id="GO:0015768">
    <property type="term" value="P:maltose transport"/>
    <property type="evidence" value="ECO:0007669"/>
    <property type="project" value="TreeGrafter"/>
</dbReference>
<dbReference type="InterPro" id="IPR036390">
    <property type="entry name" value="WH_DNA-bd_sf"/>
</dbReference>
<evidence type="ECO:0000256" key="6">
    <source>
        <dbReference type="ARBA" id="ARBA00023163"/>
    </source>
</evidence>
<dbReference type="OrthoDB" id="2374506at2"/>
<dbReference type="GO" id="GO:0003677">
    <property type="term" value="F:DNA binding"/>
    <property type="evidence" value="ECO:0007669"/>
    <property type="project" value="UniProtKB-KW"/>
</dbReference>
<keyword evidence="2" id="KW-0813">Transport</keyword>
<dbReference type="PANTHER" id="PTHR30061">
    <property type="entry name" value="MALTOSE-BINDING PERIPLASMIC PROTEIN"/>
    <property type="match status" value="1"/>
</dbReference>
<dbReference type="RefSeq" id="WP_132417767.1">
    <property type="nucleotide sequence ID" value="NZ_SKFG01000008.1"/>
</dbReference>
<feature type="domain" description="HTH gntR-type" evidence="7">
    <location>
        <begin position="9"/>
        <end position="77"/>
    </location>
</feature>
<evidence type="ECO:0000256" key="5">
    <source>
        <dbReference type="ARBA" id="ARBA00023125"/>
    </source>
</evidence>
<dbReference type="Pfam" id="PF01547">
    <property type="entry name" value="SBP_bac_1"/>
    <property type="match status" value="1"/>
</dbReference>
<dbReference type="GO" id="GO:0042956">
    <property type="term" value="P:maltodextrin transmembrane transport"/>
    <property type="evidence" value="ECO:0007669"/>
    <property type="project" value="TreeGrafter"/>
</dbReference>
<dbReference type="CDD" id="cd07377">
    <property type="entry name" value="WHTH_GntR"/>
    <property type="match status" value="1"/>
</dbReference>
<keyword evidence="6" id="KW-0804">Transcription</keyword>
<keyword evidence="9" id="KW-1185">Reference proteome</keyword>
<reference evidence="8 9" key="1">
    <citation type="submission" date="2019-03" db="EMBL/GenBank/DDBJ databases">
        <authorList>
            <person name="Kim M.K.M."/>
        </authorList>
    </citation>
    <scope>NUCLEOTIDE SEQUENCE [LARGE SCALE GENOMIC DNA]</scope>
    <source>
        <strain evidence="8 9">18JY21-1</strain>
    </source>
</reference>
<dbReference type="SUPFAM" id="SSF46785">
    <property type="entry name" value="Winged helix' DNA-binding domain"/>
    <property type="match status" value="1"/>
</dbReference>
<proteinExistence type="inferred from homology"/>
<dbReference type="GO" id="GO:0055052">
    <property type="term" value="C:ATP-binding cassette (ABC) transporter complex, substrate-binding subunit-containing"/>
    <property type="evidence" value="ECO:0007669"/>
    <property type="project" value="TreeGrafter"/>
</dbReference>
<name>A0A4R4EEK8_9BACL</name>
<dbReference type="InterPro" id="IPR006059">
    <property type="entry name" value="SBP"/>
</dbReference>
<dbReference type="EMBL" id="SKFG01000008">
    <property type="protein sequence ID" value="TCZ77683.1"/>
    <property type="molecule type" value="Genomic_DNA"/>
</dbReference>
<dbReference type="Gene3D" id="3.40.190.10">
    <property type="entry name" value="Periplasmic binding protein-like II"/>
    <property type="match status" value="1"/>
</dbReference>
<gene>
    <name evidence="8" type="ORF">E0485_09360</name>
</gene>
<accession>A0A4R4EEK8</accession>
<evidence type="ECO:0000259" key="7">
    <source>
        <dbReference type="PROSITE" id="PS50949"/>
    </source>
</evidence>
<dbReference type="InterPro" id="IPR036388">
    <property type="entry name" value="WH-like_DNA-bd_sf"/>
</dbReference>
<protein>
    <submittedName>
        <fullName evidence="8">Extracellular solute-binding protein</fullName>
    </submittedName>
</protein>
<dbReference type="InterPro" id="IPR000524">
    <property type="entry name" value="Tscrpt_reg_HTH_GntR"/>
</dbReference>
<comment type="caution">
    <text evidence="8">The sequence shown here is derived from an EMBL/GenBank/DDBJ whole genome shotgun (WGS) entry which is preliminary data.</text>
</comment>
<organism evidence="8 9">
    <name type="scientific">Paenibacillus albiflavus</name>
    <dbReference type="NCBI Taxonomy" id="2545760"/>
    <lineage>
        <taxon>Bacteria</taxon>
        <taxon>Bacillati</taxon>
        <taxon>Bacillota</taxon>
        <taxon>Bacilli</taxon>
        <taxon>Bacillales</taxon>
        <taxon>Paenibacillaceae</taxon>
        <taxon>Paenibacillus</taxon>
    </lineage>
</organism>
<dbReference type="SUPFAM" id="SSF53850">
    <property type="entry name" value="Periplasmic binding protein-like II"/>
    <property type="match status" value="1"/>
</dbReference>
<evidence type="ECO:0000256" key="3">
    <source>
        <dbReference type="ARBA" id="ARBA00022729"/>
    </source>
</evidence>
<keyword evidence="4" id="KW-0805">Transcription regulation</keyword>
<dbReference type="PROSITE" id="PS50949">
    <property type="entry name" value="HTH_GNTR"/>
    <property type="match status" value="1"/>
</dbReference>
<dbReference type="Gene3D" id="1.10.10.10">
    <property type="entry name" value="Winged helix-like DNA-binding domain superfamily/Winged helix DNA-binding domain"/>
    <property type="match status" value="1"/>
</dbReference>
<keyword evidence="5" id="KW-0238">DNA-binding</keyword>
<dbReference type="GO" id="GO:0003700">
    <property type="term" value="F:DNA-binding transcription factor activity"/>
    <property type="evidence" value="ECO:0007669"/>
    <property type="project" value="InterPro"/>
</dbReference>
<evidence type="ECO:0000256" key="1">
    <source>
        <dbReference type="ARBA" id="ARBA00008520"/>
    </source>
</evidence>
<dbReference type="Pfam" id="PF00392">
    <property type="entry name" value="GntR"/>
    <property type="match status" value="1"/>
</dbReference>
<dbReference type="PANTHER" id="PTHR30061:SF50">
    <property type="entry name" value="MALTOSE_MALTODEXTRIN-BINDING PERIPLASMIC PROTEIN"/>
    <property type="match status" value="1"/>
</dbReference>
<evidence type="ECO:0000313" key="8">
    <source>
        <dbReference type="EMBL" id="TCZ77683.1"/>
    </source>
</evidence>
<dbReference type="Proteomes" id="UP000295418">
    <property type="component" value="Unassembled WGS sequence"/>
</dbReference>
<evidence type="ECO:0000256" key="2">
    <source>
        <dbReference type="ARBA" id="ARBA00022448"/>
    </source>
</evidence>
<dbReference type="AlphaFoldDB" id="A0A4R4EEK8"/>
<dbReference type="PRINTS" id="PR00035">
    <property type="entry name" value="HTHGNTR"/>
</dbReference>
<dbReference type="GO" id="GO:1901982">
    <property type="term" value="F:maltose binding"/>
    <property type="evidence" value="ECO:0007669"/>
    <property type="project" value="TreeGrafter"/>
</dbReference>
<keyword evidence="3" id="KW-0732">Signal</keyword>